<accession>A0ABR2IA65</accession>
<name>A0ABR2IA65_9PEZI</name>
<comment type="caution">
    <text evidence="2">The sequence shown here is derived from an EMBL/GenBank/DDBJ whole genome shotgun (WGS) entry which is preliminary data.</text>
</comment>
<organism evidence="2 3">
    <name type="scientific">Apiospora arundinis</name>
    <dbReference type="NCBI Taxonomy" id="335852"/>
    <lineage>
        <taxon>Eukaryota</taxon>
        <taxon>Fungi</taxon>
        <taxon>Dikarya</taxon>
        <taxon>Ascomycota</taxon>
        <taxon>Pezizomycotina</taxon>
        <taxon>Sordariomycetes</taxon>
        <taxon>Xylariomycetidae</taxon>
        <taxon>Amphisphaeriales</taxon>
        <taxon>Apiosporaceae</taxon>
        <taxon>Apiospora</taxon>
    </lineage>
</organism>
<reference evidence="2 3" key="1">
    <citation type="journal article" date="2024" name="IMA Fungus">
        <title>Apiospora arundinis, a panoply of carbohydrate-active enzymes and secondary metabolites.</title>
        <authorList>
            <person name="Sorensen T."/>
            <person name="Petersen C."/>
            <person name="Muurmann A.T."/>
            <person name="Christiansen J.V."/>
            <person name="Brundto M.L."/>
            <person name="Overgaard C.K."/>
            <person name="Boysen A.T."/>
            <person name="Wollenberg R.D."/>
            <person name="Larsen T.O."/>
            <person name="Sorensen J.L."/>
            <person name="Nielsen K.L."/>
            <person name="Sondergaard T.E."/>
        </authorList>
    </citation>
    <scope>NUCLEOTIDE SEQUENCE [LARGE SCALE GENOMIC DNA]</scope>
    <source>
        <strain evidence="2 3">AAU 773</strain>
    </source>
</reference>
<evidence type="ECO:0000259" key="1">
    <source>
        <dbReference type="Pfam" id="PF20150"/>
    </source>
</evidence>
<proteinExistence type="predicted"/>
<dbReference type="Proteomes" id="UP001390339">
    <property type="component" value="Unassembled WGS sequence"/>
</dbReference>
<dbReference type="InterPro" id="IPR045518">
    <property type="entry name" value="2EXR"/>
</dbReference>
<feature type="domain" description="2EXR" evidence="1">
    <location>
        <begin position="7"/>
        <end position="72"/>
    </location>
</feature>
<dbReference type="EMBL" id="JAPCWZ010000006">
    <property type="protein sequence ID" value="KAK8859609.1"/>
    <property type="molecule type" value="Genomic_DNA"/>
</dbReference>
<evidence type="ECO:0000313" key="3">
    <source>
        <dbReference type="Proteomes" id="UP001390339"/>
    </source>
</evidence>
<keyword evidence="3" id="KW-1185">Reference proteome</keyword>
<gene>
    <name evidence="2" type="ORF">PGQ11_010343</name>
</gene>
<dbReference type="Pfam" id="PF20150">
    <property type="entry name" value="2EXR"/>
    <property type="match status" value="1"/>
</dbReference>
<protein>
    <recommendedName>
        <fullName evidence="1">2EXR domain-containing protein</fullName>
    </recommendedName>
</protein>
<sequence>MATIERFPRFPSLAPELRRLIWEAALKEEYRDRILVLDQVTRRIIVTRELQQPFRPIFHANRESREVADLMFPLRLAMYTTGWNNYIYSLLKRPMSIPEEAVALAEIPVSLNFDHFMIGLDWKKLMDNYLGTVSRAYAHLGSIGKFQTAKLSLEQMGAIRHLIQATEDIPTKAADRDPELNIDFSDSVPILFGGVQVFRSLHLCTHVGAFCLADKMSVQVDAEMIWLWGRTRDDYGPSYNGRTVLHHKHFWKSILTCNDFQKRLQRALPGQE</sequence>
<evidence type="ECO:0000313" key="2">
    <source>
        <dbReference type="EMBL" id="KAK8859609.1"/>
    </source>
</evidence>